<gene>
    <name evidence="1" type="ORF">UFOVP1175_11</name>
</gene>
<proteinExistence type="predicted"/>
<accession>A0A6J5R0Z7</accession>
<organism evidence="1">
    <name type="scientific">uncultured Caudovirales phage</name>
    <dbReference type="NCBI Taxonomy" id="2100421"/>
    <lineage>
        <taxon>Viruses</taxon>
        <taxon>Duplodnaviria</taxon>
        <taxon>Heunggongvirae</taxon>
        <taxon>Uroviricota</taxon>
        <taxon>Caudoviricetes</taxon>
        <taxon>Peduoviridae</taxon>
        <taxon>Maltschvirus</taxon>
        <taxon>Maltschvirus maltsch</taxon>
    </lineage>
</organism>
<protein>
    <submittedName>
        <fullName evidence="1">Uncharacterized protein</fullName>
    </submittedName>
</protein>
<sequence length="97" mass="10855">MTIEPKDVLTVVAGAVSLSGLYYALKRNVEKLNITVRTMDTHHKREISAIHHRIDEIKTDTKETINKLDGKIDAIQQQNALISANLAELTGYLKAKQ</sequence>
<evidence type="ECO:0000313" key="1">
    <source>
        <dbReference type="EMBL" id="CAB4188306.1"/>
    </source>
</evidence>
<dbReference type="EMBL" id="LR797129">
    <property type="protein sequence ID" value="CAB4188306.1"/>
    <property type="molecule type" value="Genomic_DNA"/>
</dbReference>
<name>A0A6J5R0Z7_9CAUD</name>
<reference evidence="1" key="1">
    <citation type="submission" date="2020-05" db="EMBL/GenBank/DDBJ databases">
        <authorList>
            <person name="Chiriac C."/>
            <person name="Salcher M."/>
            <person name="Ghai R."/>
            <person name="Kavagutti S V."/>
        </authorList>
    </citation>
    <scope>NUCLEOTIDE SEQUENCE</scope>
</reference>